<proteinExistence type="inferred from homology"/>
<evidence type="ECO:0000256" key="9">
    <source>
        <dbReference type="ARBA" id="ARBA00023160"/>
    </source>
</evidence>
<evidence type="ECO:0000256" key="2">
    <source>
        <dbReference type="ARBA" id="ARBA00022516"/>
    </source>
</evidence>
<keyword evidence="7 10" id="KW-0443">Lipid metabolism</keyword>
<sequence length="356" mass="40970">MGDRNVRDALNLVLGTCVLAVCTNTFTDTLKRVDGTSQLPLKGQIRDSVSQSEFIGSHLHDSEAIVGFSRVGRVSWKTKDPRTRDWFLISSPVPGLSILIGYLYFVLSWGPRNMEHRKPYQLKNILVVYNFLQILLSTWLFKEGLEAIVFYNYSLTCEGVDFSYKPYPLRVARGVYIYFLAKLTELLDTVFFVLRKKDKQITFLHMYHHTVMPMVSWGATKYYPGGHGVFVGIINSFVHIIMYTYYLLAALLPHNLQKRYLWWKKYITTLQMSQFCVAFLHNCQLLFYDCNYPKWSVIVVLPNSIFFYFLFSDFYNNAYTSKKENGAVPSIQNSAKANGVVEKVSDGMPNGKGKSD</sequence>
<dbReference type="InterPro" id="IPR002076">
    <property type="entry name" value="ELO_fam"/>
</dbReference>
<gene>
    <name evidence="11" type="ORF">ALC53_05685</name>
</gene>
<keyword evidence="2 10" id="KW-0444">Lipid biosynthesis</keyword>
<feature type="transmembrane region" description="Helical" evidence="10">
    <location>
        <begin position="229"/>
        <end position="248"/>
    </location>
</feature>
<keyword evidence="8 10" id="KW-0472">Membrane</keyword>
<comment type="subcellular location">
    <subcellularLocation>
        <location evidence="1">Membrane</location>
        <topology evidence="1">Multi-pass membrane protein</topology>
    </subcellularLocation>
</comment>
<protein>
    <recommendedName>
        <fullName evidence="10">Elongation of very long chain fatty acids protein</fullName>
        <ecNumber evidence="10">2.3.1.199</ecNumber>
    </recommendedName>
    <alternativeName>
        <fullName evidence="10">Very-long-chain 3-oxoacyl-CoA synthase</fullName>
    </alternativeName>
</protein>
<dbReference type="GO" id="GO:0019367">
    <property type="term" value="P:fatty acid elongation, saturated fatty acid"/>
    <property type="evidence" value="ECO:0007669"/>
    <property type="project" value="TreeGrafter"/>
</dbReference>
<evidence type="ECO:0000256" key="10">
    <source>
        <dbReference type="RuleBase" id="RU361115"/>
    </source>
</evidence>
<accession>A0A151I3V6</accession>
<evidence type="ECO:0000256" key="7">
    <source>
        <dbReference type="ARBA" id="ARBA00023098"/>
    </source>
</evidence>
<evidence type="ECO:0000256" key="3">
    <source>
        <dbReference type="ARBA" id="ARBA00022679"/>
    </source>
</evidence>
<evidence type="ECO:0000313" key="12">
    <source>
        <dbReference type="Proteomes" id="UP000078540"/>
    </source>
</evidence>
<feature type="transmembrane region" description="Helical" evidence="10">
    <location>
        <begin position="269"/>
        <end position="288"/>
    </location>
</feature>
<dbReference type="GO" id="GO:0009922">
    <property type="term" value="F:fatty acid elongase activity"/>
    <property type="evidence" value="ECO:0007669"/>
    <property type="project" value="UniProtKB-EC"/>
</dbReference>
<dbReference type="PANTHER" id="PTHR11157:SF153">
    <property type="entry name" value="ELONGATION OF VERY LONG CHAIN FATTY ACIDS PROTEIN"/>
    <property type="match status" value="1"/>
</dbReference>
<keyword evidence="4 10" id="KW-0812">Transmembrane</keyword>
<feature type="transmembrane region" description="Helical" evidence="10">
    <location>
        <begin position="175"/>
        <end position="194"/>
    </location>
</feature>
<dbReference type="STRING" id="520822.A0A151I3V6"/>
<dbReference type="GO" id="GO:0042761">
    <property type="term" value="P:very long-chain fatty acid biosynthetic process"/>
    <property type="evidence" value="ECO:0007669"/>
    <property type="project" value="TreeGrafter"/>
</dbReference>
<comment type="similarity">
    <text evidence="10">Belongs to the ELO family.</text>
</comment>
<feature type="transmembrane region" description="Helical" evidence="10">
    <location>
        <begin position="86"/>
        <end position="110"/>
    </location>
</feature>
<reference evidence="11 12" key="1">
    <citation type="submission" date="2015-09" db="EMBL/GenBank/DDBJ databases">
        <title>Atta colombica WGS genome.</title>
        <authorList>
            <person name="Nygaard S."/>
            <person name="Hu H."/>
            <person name="Boomsma J."/>
            <person name="Zhang G."/>
        </authorList>
    </citation>
    <scope>NUCLEOTIDE SEQUENCE [LARGE SCALE GENOMIC DNA]</scope>
    <source>
        <strain evidence="11">Treedump-2</strain>
        <tissue evidence="11">Whole body</tissue>
    </source>
</reference>
<evidence type="ECO:0000256" key="4">
    <source>
        <dbReference type="ARBA" id="ARBA00022692"/>
    </source>
</evidence>
<name>A0A151I3V6_9HYME</name>
<evidence type="ECO:0000256" key="5">
    <source>
        <dbReference type="ARBA" id="ARBA00022832"/>
    </source>
</evidence>
<dbReference type="GO" id="GO:0005789">
    <property type="term" value="C:endoplasmic reticulum membrane"/>
    <property type="evidence" value="ECO:0007669"/>
    <property type="project" value="TreeGrafter"/>
</dbReference>
<evidence type="ECO:0000256" key="1">
    <source>
        <dbReference type="ARBA" id="ARBA00004141"/>
    </source>
</evidence>
<comment type="catalytic activity">
    <reaction evidence="10">
        <text>a very-long-chain acyl-CoA + malonyl-CoA + H(+) = a very-long-chain 3-oxoacyl-CoA + CO2 + CoA</text>
        <dbReference type="Rhea" id="RHEA:32727"/>
        <dbReference type="ChEBI" id="CHEBI:15378"/>
        <dbReference type="ChEBI" id="CHEBI:16526"/>
        <dbReference type="ChEBI" id="CHEBI:57287"/>
        <dbReference type="ChEBI" id="CHEBI:57384"/>
        <dbReference type="ChEBI" id="CHEBI:90725"/>
        <dbReference type="ChEBI" id="CHEBI:90736"/>
        <dbReference type="EC" id="2.3.1.199"/>
    </reaction>
</comment>
<dbReference type="AlphaFoldDB" id="A0A151I3V6"/>
<evidence type="ECO:0000313" key="11">
    <source>
        <dbReference type="EMBL" id="KYM83923.1"/>
    </source>
</evidence>
<evidence type="ECO:0000256" key="8">
    <source>
        <dbReference type="ARBA" id="ARBA00023136"/>
    </source>
</evidence>
<feature type="transmembrane region" description="Helical" evidence="10">
    <location>
        <begin position="294"/>
        <end position="315"/>
    </location>
</feature>
<keyword evidence="5 10" id="KW-0276">Fatty acid metabolism</keyword>
<organism evidence="11 12">
    <name type="scientific">Atta colombica</name>
    <dbReference type="NCBI Taxonomy" id="520822"/>
    <lineage>
        <taxon>Eukaryota</taxon>
        <taxon>Metazoa</taxon>
        <taxon>Ecdysozoa</taxon>
        <taxon>Arthropoda</taxon>
        <taxon>Hexapoda</taxon>
        <taxon>Insecta</taxon>
        <taxon>Pterygota</taxon>
        <taxon>Neoptera</taxon>
        <taxon>Endopterygota</taxon>
        <taxon>Hymenoptera</taxon>
        <taxon>Apocrita</taxon>
        <taxon>Aculeata</taxon>
        <taxon>Formicoidea</taxon>
        <taxon>Formicidae</taxon>
        <taxon>Myrmicinae</taxon>
        <taxon>Atta</taxon>
    </lineage>
</organism>
<keyword evidence="6 10" id="KW-1133">Transmembrane helix</keyword>
<dbReference type="EMBL" id="KQ976475">
    <property type="protein sequence ID" value="KYM83923.1"/>
    <property type="molecule type" value="Genomic_DNA"/>
</dbReference>
<dbReference type="GO" id="GO:0030148">
    <property type="term" value="P:sphingolipid biosynthetic process"/>
    <property type="evidence" value="ECO:0007669"/>
    <property type="project" value="TreeGrafter"/>
</dbReference>
<keyword evidence="12" id="KW-1185">Reference proteome</keyword>
<keyword evidence="3 10" id="KW-0808">Transferase</keyword>
<dbReference type="Pfam" id="PF01151">
    <property type="entry name" value="ELO"/>
    <property type="match status" value="1"/>
</dbReference>
<evidence type="ECO:0000256" key="6">
    <source>
        <dbReference type="ARBA" id="ARBA00022989"/>
    </source>
</evidence>
<dbReference type="GO" id="GO:0034626">
    <property type="term" value="P:fatty acid elongation, polyunsaturated fatty acid"/>
    <property type="evidence" value="ECO:0007669"/>
    <property type="project" value="TreeGrafter"/>
</dbReference>
<dbReference type="PANTHER" id="PTHR11157">
    <property type="entry name" value="FATTY ACID ACYL TRANSFERASE-RELATED"/>
    <property type="match status" value="1"/>
</dbReference>
<dbReference type="EC" id="2.3.1.199" evidence="10"/>
<dbReference type="GO" id="GO:0034625">
    <property type="term" value="P:fatty acid elongation, monounsaturated fatty acid"/>
    <property type="evidence" value="ECO:0007669"/>
    <property type="project" value="TreeGrafter"/>
</dbReference>
<dbReference type="Proteomes" id="UP000078540">
    <property type="component" value="Unassembled WGS sequence"/>
</dbReference>
<feature type="transmembrane region" description="Helical" evidence="10">
    <location>
        <begin position="122"/>
        <end position="141"/>
    </location>
</feature>
<keyword evidence="9 10" id="KW-0275">Fatty acid biosynthesis</keyword>